<protein>
    <recommendedName>
        <fullName evidence="1">Putative restriction endonuclease domain-containing protein</fullName>
    </recommendedName>
</protein>
<dbReference type="EMBL" id="BLAY01000184">
    <property type="protein sequence ID" value="GET42832.1"/>
    <property type="molecule type" value="Genomic_DNA"/>
</dbReference>
<dbReference type="SUPFAM" id="SSF52980">
    <property type="entry name" value="Restriction endonuclease-like"/>
    <property type="match status" value="1"/>
</dbReference>
<reference evidence="2" key="1">
    <citation type="submission" date="2019-10" db="EMBL/GenBank/DDBJ databases">
        <title>Draft genome sequece of Microseira wollei NIES-4236.</title>
        <authorList>
            <person name="Yamaguchi H."/>
            <person name="Suzuki S."/>
            <person name="Kawachi M."/>
        </authorList>
    </citation>
    <scope>NUCLEOTIDE SEQUENCE</scope>
    <source>
        <strain evidence="2">NIES-4236</strain>
    </source>
</reference>
<sequence>MIAIKDKLITDTWVTATWDEFIQISEDPAYQKARCYYYNGQMRIETMAVGPDHANDNGIIYLVVNLFCTFKGIPHRGLVNCSYRKTGVRESQPDLSYYLRERVQSAPTGSSVVDIDQISPPNLAIEIADTT</sequence>
<organism evidence="2 3">
    <name type="scientific">Microseira wollei NIES-4236</name>
    <dbReference type="NCBI Taxonomy" id="2530354"/>
    <lineage>
        <taxon>Bacteria</taxon>
        <taxon>Bacillati</taxon>
        <taxon>Cyanobacteriota</taxon>
        <taxon>Cyanophyceae</taxon>
        <taxon>Oscillatoriophycideae</taxon>
        <taxon>Aerosakkonematales</taxon>
        <taxon>Aerosakkonemataceae</taxon>
        <taxon>Microseira</taxon>
    </lineage>
</organism>
<proteinExistence type="predicted"/>
<evidence type="ECO:0000313" key="3">
    <source>
        <dbReference type="Proteomes" id="UP001050975"/>
    </source>
</evidence>
<dbReference type="InterPro" id="IPR011335">
    <property type="entry name" value="Restrct_endonuc-II-like"/>
</dbReference>
<evidence type="ECO:0000313" key="2">
    <source>
        <dbReference type="EMBL" id="GET42832.1"/>
    </source>
</evidence>
<dbReference type="InterPro" id="IPR008538">
    <property type="entry name" value="Uma2"/>
</dbReference>
<accession>A0AAV3XQK5</accession>
<dbReference type="Pfam" id="PF05685">
    <property type="entry name" value="Uma2"/>
    <property type="match status" value="1"/>
</dbReference>
<dbReference type="InterPro" id="IPR012296">
    <property type="entry name" value="Nuclease_put_TT1808"/>
</dbReference>
<keyword evidence="3" id="KW-1185">Reference proteome</keyword>
<evidence type="ECO:0000259" key="1">
    <source>
        <dbReference type="Pfam" id="PF05685"/>
    </source>
</evidence>
<name>A0AAV3XQK5_9CYAN</name>
<dbReference type="AlphaFoldDB" id="A0AAV3XQK5"/>
<feature type="domain" description="Putative restriction endonuclease" evidence="1">
    <location>
        <begin position="18"/>
        <end position="131"/>
    </location>
</feature>
<gene>
    <name evidence="2" type="ORF">MiSe_76500</name>
</gene>
<dbReference type="Gene3D" id="3.90.1570.10">
    <property type="entry name" value="tt1808, chain A"/>
    <property type="match status" value="1"/>
</dbReference>
<dbReference type="Proteomes" id="UP001050975">
    <property type="component" value="Unassembled WGS sequence"/>
</dbReference>
<comment type="caution">
    <text evidence="2">The sequence shown here is derived from an EMBL/GenBank/DDBJ whole genome shotgun (WGS) entry which is preliminary data.</text>
</comment>